<feature type="transmembrane region" description="Helical" evidence="2">
    <location>
        <begin position="132"/>
        <end position="152"/>
    </location>
</feature>
<comment type="caution">
    <text evidence="3">The sequence shown here is derived from an EMBL/GenBank/DDBJ whole genome shotgun (WGS) entry which is preliminary data.</text>
</comment>
<reference evidence="3" key="1">
    <citation type="submission" date="2022-07" db="EMBL/GenBank/DDBJ databases">
        <title>Tahibacter sp., a new gammaproteobacterium isolated from the silt sample collected at pig farm.</title>
        <authorList>
            <person name="Chen H."/>
        </authorList>
    </citation>
    <scope>NUCLEOTIDE SEQUENCE</scope>
    <source>
        <strain evidence="3">P2K</strain>
    </source>
</reference>
<organism evidence="3 4">
    <name type="scientific">Tahibacter harae</name>
    <dbReference type="NCBI Taxonomy" id="2963937"/>
    <lineage>
        <taxon>Bacteria</taxon>
        <taxon>Pseudomonadati</taxon>
        <taxon>Pseudomonadota</taxon>
        <taxon>Gammaproteobacteria</taxon>
        <taxon>Lysobacterales</taxon>
        <taxon>Rhodanobacteraceae</taxon>
        <taxon>Tahibacter</taxon>
    </lineage>
</organism>
<feature type="region of interest" description="Disordered" evidence="1">
    <location>
        <begin position="155"/>
        <end position="176"/>
    </location>
</feature>
<gene>
    <name evidence="3" type="ORF">NM961_00955</name>
</gene>
<name>A0ABT1QL74_9GAMM</name>
<keyword evidence="2" id="KW-1133">Transmembrane helix</keyword>
<evidence type="ECO:0000313" key="3">
    <source>
        <dbReference type="EMBL" id="MCQ4163266.1"/>
    </source>
</evidence>
<keyword evidence="2" id="KW-0472">Membrane</keyword>
<protein>
    <submittedName>
        <fullName evidence="3">Uncharacterized protein</fullName>
    </submittedName>
</protein>
<dbReference type="RefSeq" id="WP_255910307.1">
    <property type="nucleotide sequence ID" value="NZ_JANFQO010000001.1"/>
</dbReference>
<evidence type="ECO:0000256" key="1">
    <source>
        <dbReference type="SAM" id="MobiDB-lite"/>
    </source>
</evidence>
<keyword evidence="2" id="KW-0812">Transmembrane</keyword>
<sequence>MHTPAPVRDTPRPGLVRAAWRSGAFAALGSTLAAAALSRHFTRHAASTTNATSHWLWDRAAFRVHRVTLRHTVAGYLIHHASSVFWALFFEAWRQRAPRRAATKAATVAVTAALVDYRVVPRRLTPGFEAHLPRGAVALVYAAFALGLLAGSRRRGTRTHRRAAAAPRAPQRRRAP</sequence>
<dbReference type="Proteomes" id="UP001165498">
    <property type="component" value="Unassembled WGS sequence"/>
</dbReference>
<evidence type="ECO:0000256" key="2">
    <source>
        <dbReference type="SAM" id="Phobius"/>
    </source>
</evidence>
<accession>A0ABT1QL74</accession>
<proteinExistence type="predicted"/>
<keyword evidence="4" id="KW-1185">Reference proteome</keyword>
<feature type="transmembrane region" description="Helical" evidence="2">
    <location>
        <begin position="69"/>
        <end position="89"/>
    </location>
</feature>
<evidence type="ECO:0000313" key="4">
    <source>
        <dbReference type="Proteomes" id="UP001165498"/>
    </source>
</evidence>
<dbReference type="EMBL" id="JANFQO010000001">
    <property type="protein sequence ID" value="MCQ4163266.1"/>
    <property type="molecule type" value="Genomic_DNA"/>
</dbReference>